<name>G4NPG3_CHLT4</name>
<proteinExistence type="predicted"/>
<sequence length="87" mass="9963">MRKERDHHVTPKEFSGLLENLLLFSLLFLLFDTPYSPLIHPQYAASSPLLPLFTQQTYCLLKAIKLNERSIDDITTIVQYDARAGLA</sequence>
<protein>
    <submittedName>
        <fullName evidence="1">Uncharacterized protein</fullName>
    </submittedName>
</protein>
<dbReference type="Proteomes" id="UP000009287">
    <property type="component" value="Chromosome"/>
</dbReference>
<gene>
    <name evidence="1" type="ordered locus">CTO_0983</name>
</gene>
<organism evidence="1 2">
    <name type="scientific">Chlamydia trachomatis serovar A (strain A2497)</name>
    <dbReference type="NCBI Taxonomy" id="580047"/>
    <lineage>
        <taxon>Bacteria</taxon>
        <taxon>Pseudomonadati</taxon>
        <taxon>Chlamydiota</taxon>
        <taxon>Chlamydiia</taxon>
        <taxon>Chlamydiales</taxon>
        <taxon>Chlamydiaceae</taxon>
        <taxon>Chlamydia/Chlamydophila group</taxon>
        <taxon>Chlamydia</taxon>
    </lineage>
</organism>
<evidence type="ECO:0000313" key="1">
    <source>
        <dbReference type="EMBL" id="AEP35409.1"/>
    </source>
</evidence>
<dbReference type="EMBL" id="CP002401">
    <property type="protein sequence ID" value="AEP35409.1"/>
    <property type="molecule type" value="Genomic_DNA"/>
</dbReference>
<dbReference type="AlphaFoldDB" id="G4NPG3"/>
<dbReference type="KEGG" id="cra:CTO_0983"/>
<evidence type="ECO:0000313" key="2">
    <source>
        <dbReference type="Proteomes" id="UP000009287"/>
    </source>
</evidence>
<reference evidence="1 2" key="1">
    <citation type="journal article" date="2011" name="J. Exp. Med.">
        <title>A live-attenuated chlamydial vaccine protects against trachoma in nonhuman primates.</title>
        <authorList>
            <person name="Kari L."/>
            <person name="Whitmire W.M."/>
            <person name="Olivares-Zavaleta N."/>
            <person name="Goheen M.M."/>
            <person name="Taylor L.D."/>
            <person name="Carlson J.H."/>
            <person name="Sturdevant G.L."/>
            <person name="Lu C."/>
            <person name="Bakios L.E."/>
            <person name="Randall L.B."/>
            <person name="Parnell M.J."/>
            <person name="Zhong G."/>
            <person name="Caldwell H.D."/>
        </authorList>
    </citation>
    <scope>NUCLEOTIDE SEQUENCE [LARGE SCALE GENOMIC DNA]</scope>
    <source>
        <strain evidence="1 2">A2497</strain>
    </source>
</reference>
<accession>G4NPG3</accession>